<keyword evidence="3" id="KW-1185">Reference proteome</keyword>
<evidence type="ECO:0000313" key="3">
    <source>
        <dbReference type="Proteomes" id="UP000243819"/>
    </source>
</evidence>
<reference evidence="3" key="1">
    <citation type="submission" date="2016-10" db="EMBL/GenBank/DDBJ databases">
        <authorList>
            <person name="Varghese N."/>
            <person name="Submissions S."/>
        </authorList>
    </citation>
    <scope>NUCLEOTIDE SEQUENCE [LARGE SCALE GENOMIC DNA]</scope>
    <source>
        <strain evidence="3">DSM 13577</strain>
    </source>
</reference>
<keyword evidence="1" id="KW-0812">Transmembrane</keyword>
<protein>
    <submittedName>
        <fullName evidence="2">Uncharacterized protein</fullName>
    </submittedName>
</protein>
<evidence type="ECO:0000256" key="1">
    <source>
        <dbReference type="SAM" id="Phobius"/>
    </source>
</evidence>
<name>A0A1H9YII0_9FIRM</name>
<feature type="transmembrane region" description="Helical" evidence="1">
    <location>
        <begin position="28"/>
        <end position="44"/>
    </location>
</feature>
<keyword evidence="1" id="KW-1133">Transmembrane helix</keyword>
<dbReference type="EMBL" id="FOIF01000003">
    <property type="protein sequence ID" value="SES68871.1"/>
    <property type="molecule type" value="Genomic_DNA"/>
</dbReference>
<proteinExistence type="predicted"/>
<dbReference type="Proteomes" id="UP000243819">
    <property type="component" value="Unassembled WGS sequence"/>
</dbReference>
<keyword evidence="1" id="KW-0472">Membrane</keyword>
<dbReference type="OrthoDB" id="1957885at2"/>
<accession>A0A1H9YII0</accession>
<sequence length="76" mass="8933">MNFVLILLVFIVLLIDFLSFHKHQRKTLYVYGGLVFLILAISLFDKFEVFSMSPLETLLIKMEPVVEFISRLIQKL</sequence>
<evidence type="ECO:0000313" key="2">
    <source>
        <dbReference type="EMBL" id="SES68871.1"/>
    </source>
</evidence>
<organism evidence="2 3">
    <name type="scientific">Anaerobranca gottschalkii DSM 13577</name>
    <dbReference type="NCBI Taxonomy" id="1120990"/>
    <lineage>
        <taxon>Bacteria</taxon>
        <taxon>Bacillati</taxon>
        <taxon>Bacillota</taxon>
        <taxon>Clostridia</taxon>
        <taxon>Eubacteriales</taxon>
        <taxon>Proteinivoracaceae</taxon>
        <taxon>Anaerobranca</taxon>
    </lineage>
</organism>
<dbReference type="RefSeq" id="WP_091348484.1">
    <property type="nucleotide sequence ID" value="NZ_FOIF01000003.1"/>
</dbReference>
<dbReference type="AlphaFoldDB" id="A0A1H9YII0"/>
<gene>
    <name evidence="2" type="ORF">SAMN03080614_100353</name>
</gene>
<dbReference type="STRING" id="1120990.SAMN03080614_100353"/>